<dbReference type="AlphaFoldDB" id="A0A1T3NRB6"/>
<evidence type="ECO:0000313" key="1">
    <source>
        <dbReference type="EMBL" id="OPC79369.1"/>
    </source>
</evidence>
<reference evidence="1 2" key="1">
    <citation type="submission" date="2017-03" db="EMBL/GenBank/DDBJ databases">
        <title>Draft genome sequence of Streptomyces scabrisporus NF3, endophyte isolated from Amphipterygium adstringens.</title>
        <authorList>
            <person name="Vazquez M."/>
            <person name="Ceapa C.D."/>
            <person name="Rodriguez Luna D."/>
            <person name="Sanchez Esquivel S."/>
        </authorList>
    </citation>
    <scope>NUCLEOTIDE SEQUENCE [LARGE SCALE GENOMIC DNA]</scope>
    <source>
        <strain evidence="1 2">NF3</strain>
    </source>
</reference>
<organism evidence="1 2">
    <name type="scientific">Embleya scabrispora</name>
    <dbReference type="NCBI Taxonomy" id="159449"/>
    <lineage>
        <taxon>Bacteria</taxon>
        <taxon>Bacillati</taxon>
        <taxon>Actinomycetota</taxon>
        <taxon>Actinomycetes</taxon>
        <taxon>Kitasatosporales</taxon>
        <taxon>Streptomycetaceae</taxon>
        <taxon>Embleya</taxon>
    </lineage>
</organism>
<dbReference type="OrthoDB" id="4350885at2"/>
<protein>
    <submittedName>
        <fullName evidence="1">Uncharacterized protein</fullName>
    </submittedName>
</protein>
<dbReference type="EMBL" id="MWQN01000002">
    <property type="protein sequence ID" value="OPC79369.1"/>
    <property type="molecule type" value="Genomic_DNA"/>
</dbReference>
<dbReference type="STRING" id="159449.B4N89_35615"/>
<accession>A0A1T3NRB6</accession>
<sequence length="66" mass="6649">MDIGTRVEAIGDLGGGLTQSVPARAQGVVVGSRFDGRLEVAFTLAGLLGGTRSVTVAVAPNEVKPL</sequence>
<dbReference type="Proteomes" id="UP000190037">
    <property type="component" value="Unassembled WGS sequence"/>
</dbReference>
<name>A0A1T3NRB6_9ACTN</name>
<keyword evidence="2" id="KW-1185">Reference proteome</keyword>
<comment type="caution">
    <text evidence="1">The sequence shown here is derived from an EMBL/GenBank/DDBJ whole genome shotgun (WGS) entry which is preliminary data.</text>
</comment>
<evidence type="ECO:0000313" key="2">
    <source>
        <dbReference type="Proteomes" id="UP000190037"/>
    </source>
</evidence>
<proteinExistence type="predicted"/>
<dbReference type="RefSeq" id="WP_078980586.1">
    <property type="nucleotide sequence ID" value="NZ_MWQN01000002.1"/>
</dbReference>
<gene>
    <name evidence="1" type="ORF">B4N89_35615</name>
</gene>